<evidence type="ECO:0000313" key="3">
    <source>
        <dbReference type="Proteomes" id="UP000023152"/>
    </source>
</evidence>
<proteinExistence type="predicted"/>
<dbReference type="InterPro" id="IPR038900">
    <property type="entry name" value="TMC"/>
</dbReference>
<dbReference type="GO" id="GO:0005886">
    <property type="term" value="C:plasma membrane"/>
    <property type="evidence" value="ECO:0007669"/>
    <property type="project" value="InterPro"/>
</dbReference>
<evidence type="ECO:0000313" key="2">
    <source>
        <dbReference type="EMBL" id="ETO09493.1"/>
    </source>
</evidence>
<feature type="transmembrane region" description="Helical" evidence="1">
    <location>
        <begin position="6"/>
        <end position="29"/>
    </location>
</feature>
<feature type="transmembrane region" description="Helical" evidence="1">
    <location>
        <begin position="148"/>
        <end position="169"/>
    </location>
</feature>
<evidence type="ECO:0000256" key="1">
    <source>
        <dbReference type="SAM" id="Phobius"/>
    </source>
</evidence>
<feature type="transmembrane region" description="Helical" evidence="1">
    <location>
        <begin position="41"/>
        <end position="62"/>
    </location>
</feature>
<feature type="transmembrane region" description="Helical" evidence="1">
    <location>
        <begin position="103"/>
        <end position="128"/>
    </location>
</feature>
<comment type="caution">
    <text evidence="2">The sequence shown here is derived from an EMBL/GenBank/DDBJ whole genome shotgun (WGS) entry which is preliminary data.</text>
</comment>
<organism evidence="2 3">
    <name type="scientific">Reticulomyxa filosa</name>
    <dbReference type="NCBI Taxonomy" id="46433"/>
    <lineage>
        <taxon>Eukaryota</taxon>
        <taxon>Sar</taxon>
        <taxon>Rhizaria</taxon>
        <taxon>Retaria</taxon>
        <taxon>Foraminifera</taxon>
        <taxon>Monothalamids</taxon>
        <taxon>Reticulomyxidae</taxon>
        <taxon>Reticulomyxa</taxon>
    </lineage>
</organism>
<gene>
    <name evidence="2" type="ORF">RFI_27885</name>
</gene>
<sequence>MLNKVLITFFVYCHGFIFWMQLHFFFVVLKRTKVYSRRMSLQCLIFTRVIGFVFFVVVYALGGGGGKKKDLVKLQQNLIMIRLHETLLEKLDEKDKKVSWPIFFRRVLGVIYTLVIAVLSAIGIIYLIVSENQIIGETAKLSSVSQRVGVYIVPVQLNFYSILVYVLLFNEAGVAMIKSVTPRMIRSIVIFEHYPAHVAFQQEFFRVFFLRMVRKYILYFTFFAILVTLFQTSQKVSVQTSNASLSGKIVCAESQVGMILFRFVLFDVKCSLLACFSNSKKRGQKLWGE</sequence>
<reference evidence="2 3" key="1">
    <citation type="journal article" date="2013" name="Curr. Biol.">
        <title>The Genome of the Foraminiferan Reticulomyxa filosa.</title>
        <authorList>
            <person name="Glockner G."/>
            <person name="Hulsmann N."/>
            <person name="Schleicher M."/>
            <person name="Noegel A.A."/>
            <person name="Eichinger L."/>
            <person name="Gallinger C."/>
            <person name="Pawlowski J."/>
            <person name="Sierra R."/>
            <person name="Euteneuer U."/>
            <person name="Pillet L."/>
            <person name="Moustafa A."/>
            <person name="Platzer M."/>
            <person name="Groth M."/>
            <person name="Szafranski K."/>
            <person name="Schliwa M."/>
        </authorList>
    </citation>
    <scope>NUCLEOTIDE SEQUENCE [LARGE SCALE GENOMIC DNA]</scope>
</reference>
<dbReference type="AlphaFoldDB" id="X6M675"/>
<keyword evidence="1" id="KW-0472">Membrane</keyword>
<feature type="transmembrane region" description="Helical" evidence="1">
    <location>
        <begin position="216"/>
        <end position="234"/>
    </location>
</feature>
<dbReference type="PANTHER" id="PTHR23302">
    <property type="entry name" value="TRANSMEMBRANE CHANNEL-RELATED"/>
    <property type="match status" value="1"/>
</dbReference>
<protein>
    <submittedName>
        <fullName evidence="2">Uncharacterized protein</fullName>
    </submittedName>
</protein>
<dbReference type="PANTHER" id="PTHR23302:SF24">
    <property type="entry name" value="TMC DOMAIN-CONTAINING PROTEIN"/>
    <property type="match status" value="1"/>
</dbReference>
<keyword evidence="3" id="KW-1185">Reference proteome</keyword>
<name>X6M675_RETFI</name>
<dbReference type="Proteomes" id="UP000023152">
    <property type="component" value="Unassembled WGS sequence"/>
</dbReference>
<accession>X6M675</accession>
<keyword evidence="1" id="KW-1133">Transmembrane helix</keyword>
<dbReference type="EMBL" id="ASPP01024037">
    <property type="protein sequence ID" value="ETO09493.1"/>
    <property type="molecule type" value="Genomic_DNA"/>
</dbReference>
<keyword evidence="1" id="KW-0812">Transmembrane</keyword>